<protein>
    <submittedName>
        <fullName evidence="1">DNA-directed DNA polymerase</fullName>
    </submittedName>
</protein>
<evidence type="ECO:0000313" key="2">
    <source>
        <dbReference type="Proteomes" id="UP000034471"/>
    </source>
</evidence>
<dbReference type="EMBL" id="LBTJ01000004">
    <property type="protein sequence ID" value="KKQ38759.1"/>
    <property type="molecule type" value="Genomic_DNA"/>
</dbReference>
<keyword evidence="1" id="KW-0808">Transferase</keyword>
<proteinExistence type="predicted"/>
<reference evidence="1 2" key="1">
    <citation type="journal article" date="2015" name="Nature">
        <title>rRNA introns, odd ribosomes, and small enigmatic genomes across a large radiation of phyla.</title>
        <authorList>
            <person name="Brown C.T."/>
            <person name="Hug L.A."/>
            <person name="Thomas B.C."/>
            <person name="Sharon I."/>
            <person name="Castelle C.J."/>
            <person name="Singh A."/>
            <person name="Wilkins M.J."/>
            <person name="Williams K.H."/>
            <person name="Banfield J.F."/>
        </authorList>
    </citation>
    <scope>NUCLEOTIDE SEQUENCE [LARGE SCALE GENOMIC DNA]</scope>
</reference>
<dbReference type="AlphaFoldDB" id="A0A0G0JPD4"/>
<dbReference type="Gene3D" id="3.40.50.300">
    <property type="entry name" value="P-loop containing nucleotide triphosphate hydrolases"/>
    <property type="match status" value="1"/>
</dbReference>
<dbReference type="STRING" id="1618481.US54_C0004G0018"/>
<dbReference type="GO" id="GO:0003887">
    <property type="term" value="F:DNA-directed DNA polymerase activity"/>
    <property type="evidence" value="ECO:0007669"/>
    <property type="project" value="UniProtKB-KW"/>
</dbReference>
<keyword evidence="1" id="KW-0239">DNA-directed DNA polymerase</keyword>
<evidence type="ECO:0000313" key="1">
    <source>
        <dbReference type="EMBL" id="KKQ38759.1"/>
    </source>
</evidence>
<dbReference type="Proteomes" id="UP000034471">
    <property type="component" value="Unassembled WGS sequence"/>
</dbReference>
<accession>A0A0G0JPD4</accession>
<keyword evidence="1" id="KW-0548">Nucleotidyltransferase</keyword>
<dbReference type="Pfam" id="PF13177">
    <property type="entry name" value="DNA_pol3_delta2"/>
    <property type="match status" value="1"/>
</dbReference>
<sequence>MSLPILVQSQELSEFHAVLLEEGIHIENNNTITIHPSTQNIHIEQIRSLKIYLFHAGSSERQIIFYSFQNATIESQNALLKLLEETGPKYRFALQVDSIYAVLPTIRSRCRVINAKKTSAPLRASSNKLENFTDALFKRSTTVTKKDEAKIIILELLDLLRVRLKNNEFWAVEATKNSLRLYRLLQYNNLNPQLAVDQCILNATLLQKTA</sequence>
<dbReference type="InterPro" id="IPR027417">
    <property type="entry name" value="P-loop_NTPase"/>
</dbReference>
<organism evidence="1 2">
    <name type="scientific">Candidatus Roizmanbacteria bacterium GW2011_GWA2_37_7</name>
    <dbReference type="NCBI Taxonomy" id="1618481"/>
    <lineage>
        <taxon>Bacteria</taxon>
        <taxon>Candidatus Roizmaniibacteriota</taxon>
    </lineage>
</organism>
<comment type="caution">
    <text evidence="1">The sequence shown here is derived from an EMBL/GenBank/DDBJ whole genome shotgun (WGS) entry which is preliminary data.</text>
</comment>
<name>A0A0G0JPD4_9BACT</name>
<dbReference type="SUPFAM" id="SSF52540">
    <property type="entry name" value="P-loop containing nucleoside triphosphate hydrolases"/>
    <property type="match status" value="1"/>
</dbReference>
<dbReference type="PATRIC" id="fig|1618481.3.peg.157"/>
<gene>
    <name evidence="1" type="ORF">US54_C0004G0018</name>
</gene>